<proteinExistence type="inferred from homology"/>
<reference evidence="9 10" key="1">
    <citation type="submission" date="2016-06" db="EMBL/GenBank/DDBJ databases">
        <title>Insight into the functional genes involving in sulfur oxidation in Pearl River water.</title>
        <authorList>
            <person name="Luo J."/>
            <person name="Tan X."/>
            <person name="Lin W."/>
        </authorList>
    </citation>
    <scope>NUCLEOTIDE SEQUENCE [LARGE SCALE GENOMIC DNA]</scope>
    <source>
        <strain evidence="9 10">LS2</strain>
    </source>
</reference>
<feature type="modified residue" description="4-aspartylphosphate" evidence="4 6">
    <location>
        <position position="55"/>
    </location>
</feature>
<dbReference type="HAMAP" id="MF_00099">
    <property type="entry name" value="CheB_chemtxs"/>
    <property type="match status" value="1"/>
</dbReference>
<feature type="domain" description="CheB-type methylesterase" evidence="8">
    <location>
        <begin position="164"/>
        <end position="355"/>
    </location>
</feature>
<dbReference type="SUPFAM" id="SSF52172">
    <property type="entry name" value="CheY-like"/>
    <property type="match status" value="1"/>
</dbReference>
<dbReference type="NCBIfam" id="NF001965">
    <property type="entry name" value="PRK00742.1"/>
    <property type="match status" value="1"/>
</dbReference>
<keyword evidence="4 6" id="KW-0597">Phosphoprotein</keyword>
<organism evidence="9 10">
    <name type="scientific">Halothiobacillus diazotrophicus</name>
    <dbReference type="NCBI Taxonomy" id="1860122"/>
    <lineage>
        <taxon>Bacteria</taxon>
        <taxon>Pseudomonadati</taxon>
        <taxon>Pseudomonadota</taxon>
        <taxon>Gammaproteobacteria</taxon>
        <taxon>Chromatiales</taxon>
        <taxon>Halothiobacillaceae</taxon>
        <taxon>Halothiobacillus</taxon>
    </lineage>
</organism>
<dbReference type="CDD" id="cd16432">
    <property type="entry name" value="CheB_Rec"/>
    <property type="match status" value="1"/>
</dbReference>
<evidence type="ECO:0000256" key="2">
    <source>
        <dbReference type="ARBA" id="ARBA00022801"/>
    </source>
</evidence>
<dbReference type="EC" id="3.5.1.44" evidence="4"/>
<dbReference type="PROSITE" id="PS50110">
    <property type="entry name" value="RESPONSE_REGULATORY"/>
    <property type="match status" value="1"/>
</dbReference>
<dbReference type="PANTHER" id="PTHR42872:SF3">
    <property type="entry name" value="PROTEIN-GLUTAMATE METHYLESTERASE_PROTEIN-GLUTAMINE GLUTAMINASE 1"/>
    <property type="match status" value="1"/>
</dbReference>
<dbReference type="InterPro" id="IPR000673">
    <property type="entry name" value="Sig_transdc_resp-reg_Me-estase"/>
</dbReference>
<keyword evidence="2 4" id="KW-0378">Hydrolase</keyword>
<evidence type="ECO:0000256" key="6">
    <source>
        <dbReference type="PROSITE-ProRule" id="PRU00169"/>
    </source>
</evidence>
<comment type="catalytic activity">
    <reaction evidence="4">
        <text>L-glutaminyl-[protein] + H2O = L-glutamyl-[protein] + NH4(+)</text>
        <dbReference type="Rhea" id="RHEA:16441"/>
        <dbReference type="Rhea" id="RHEA-COMP:10207"/>
        <dbReference type="Rhea" id="RHEA-COMP:10208"/>
        <dbReference type="ChEBI" id="CHEBI:15377"/>
        <dbReference type="ChEBI" id="CHEBI:28938"/>
        <dbReference type="ChEBI" id="CHEBI:29973"/>
        <dbReference type="ChEBI" id="CHEBI:30011"/>
        <dbReference type="EC" id="3.5.1.44"/>
    </reaction>
</comment>
<evidence type="ECO:0000313" key="10">
    <source>
        <dbReference type="Proteomes" id="UP000078596"/>
    </source>
</evidence>
<dbReference type="InterPro" id="IPR035909">
    <property type="entry name" value="CheB_C"/>
</dbReference>
<evidence type="ECO:0000256" key="1">
    <source>
        <dbReference type="ARBA" id="ARBA00022500"/>
    </source>
</evidence>
<feature type="active site" evidence="4 5">
    <location>
        <position position="176"/>
    </location>
</feature>
<dbReference type="Pfam" id="PF01339">
    <property type="entry name" value="CheB_methylest"/>
    <property type="match status" value="1"/>
</dbReference>
<keyword evidence="4" id="KW-0963">Cytoplasm</keyword>
<dbReference type="CDD" id="cd17541">
    <property type="entry name" value="REC_CheB-like"/>
    <property type="match status" value="1"/>
</dbReference>
<gene>
    <name evidence="4" type="primary">cheB</name>
    <name evidence="9" type="ORF">A9404_03785</name>
</gene>
<evidence type="ECO:0000313" key="9">
    <source>
        <dbReference type="EMBL" id="ANJ66614.1"/>
    </source>
</evidence>
<dbReference type="SMART" id="SM00448">
    <property type="entry name" value="REC"/>
    <property type="match status" value="1"/>
</dbReference>
<comment type="similarity">
    <text evidence="4">Belongs to the CheB family.</text>
</comment>
<name>A0A191ZFF3_9GAMM</name>
<dbReference type="SUPFAM" id="SSF52738">
    <property type="entry name" value="Methylesterase CheB, C-terminal domain"/>
    <property type="match status" value="1"/>
</dbReference>
<keyword evidence="10" id="KW-1185">Reference proteome</keyword>
<dbReference type="STRING" id="1860122.A9404_03785"/>
<dbReference type="OrthoDB" id="9793421at2"/>
<comment type="function">
    <text evidence="4">Involved in chemotaxis. Part of a chemotaxis signal transduction system that modulates chemotaxis in response to various stimuli. Catalyzes the demethylation of specific methylglutamate residues introduced into the chemoreceptors (methyl-accepting chemotaxis proteins or MCP) by CheR. Also mediates the irreversible deamidation of specific glutamine residues to glutamic acid.</text>
</comment>
<dbReference type="Proteomes" id="UP000078596">
    <property type="component" value="Chromosome"/>
</dbReference>
<dbReference type="InterPro" id="IPR011006">
    <property type="entry name" value="CheY-like_superfamily"/>
</dbReference>
<dbReference type="GO" id="GO:0006935">
    <property type="term" value="P:chemotaxis"/>
    <property type="evidence" value="ECO:0007669"/>
    <property type="project" value="UniProtKB-UniRule"/>
</dbReference>
<feature type="active site" evidence="4 5">
    <location>
        <position position="299"/>
    </location>
</feature>
<dbReference type="GO" id="GO:0050568">
    <property type="term" value="F:protein-glutamine glutaminase activity"/>
    <property type="evidence" value="ECO:0007669"/>
    <property type="project" value="UniProtKB-UniRule"/>
</dbReference>
<keyword evidence="1 4" id="KW-0145">Chemotaxis</keyword>
<evidence type="ECO:0000256" key="4">
    <source>
        <dbReference type="HAMAP-Rule" id="MF_00099"/>
    </source>
</evidence>
<dbReference type="GO" id="GO:0000156">
    <property type="term" value="F:phosphorelay response regulator activity"/>
    <property type="evidence" value="ECO:0007669"/>
    <property type="project" value="InterPro"/>
</dbReference>
<dbReference type="PROSITE" id="PS50122">
    <property type="entry name" value="CHEB"/>
    <property type="match status" value="1"/>
</dbReference>
<sequence length="355" mass="37462">MTIGVLIVDDSVFFRRALRDLIGKDDRFSIIGEAVNGRDAILKACQLKPDLITMDVEMPVMDGISAVREIMKRCPTAIMMLSSLTRAGAEATLEALDAGAMDFFAKSSADMKEAFGEGGRFLLPARLRMLAARAKCRVHTTLPATRFVPDASLVPVSGGAERGIVSRRGIVAIGSSTGGPAALQVVLQGIPADFPVPIMVAQHMPAAFTQPFASRLNENVAITVVEAGDGVKLEPGTAYIIPGGKHGEVVQRGPALFFVLREPQPSEHFRPSVNIMLQSLVRTLGGDMLGVILTGMGDDGMIGAQEVRGAGGHIWAQDQATSVIYGMPAAVAKAGLVEAVLPLQNIGPAIARCVR</sequence>
<comment type="PTM">
    <text evidence="4">Phosphorylated by CheA. Phosphorylation of the N-terminal regulatory domain activates the methylesterase activity.</text>
</comment>
<evidence type="ECO:0000256" key="3">
    <source>
        <dbReference type="ARBA" id="ARBA00048267"/>
    </source>
</evidence>
<feature type="domain" description="Response regulatory" evidence="7">
    <location>
        <begin position="4"/>
        <end position="121"/>
    </location>
</feature>
<dbReference type="AlphaFoldDB" id="A0A191ZFF3"/>
<evidence type="ECO:0000259" key="7">
    <source>
        <dbReference type="PROSITE" id="PS50110"/>
    </source>
</evidence>
<dbReference type="InterPro" id="IPR001789">
    <property type="entry name" value="Sig_transdc_resp-reg_receiver"/>
</dbReference>
<dbReference type="RefSeq" id="WP_066098809.1">
    <property type="nucleotide sequence ID" value="NZ_CP016027.1"/>
</dbReference>
<dbReference type="Gene3D" id="3.40.50.2300">
    <property type="match status" value="1"/>
</dbReference>
<evidence type="ECO:0000256" key="5">
    <source>
        <dbReference type="PROSITE-ProRule" id="PRU00050"/>
    </source>
</evidence>
<feature type="active site" evidence="4 5">
    <location>
        <position position="203"/>
    </location>
</feature>
<dbReference type="EMBL" id="CP016027">
    <property type="protein sequence ID" value="ANJ66614.1"/>
    <property type="molecule type" value="Genomic_DNA"/>
</dbReference>
<dbReference type="EC" id="3.1.1.61" evidence="4"/>
<dbReference type="PIRSF" id="PIRSF000876">
    <property type="entry name" value="RR_chemtxs_CheB"/>
    <property type="match status" value="1"/>
</dbReference>
<comment type="domain">
    <text evidence="4">Contains a C-terminal catalytic domain, and an N-terminal region which modulates catalytic activity.</text>
</comment>
<evidence type="ECO:0000259" key="8">
    <source>
        <dbReference type="PROSITE" id="PS50122"/>
    </source>
</evidence>
<dbReference type="GO" id="GO:0008984">
    <property type="term" value="F:protein-glutamate methylesterase activity"/>
    <property type="evidence" value="ECO:0007669"/>
    <property type="project" value="UniProtKB-UniRule"/>
</dbReference>
<dbReference type="KEGG" id="haz:A9404_03785"/>
<dbReference type="Pfam" id="PF00072">
    <property type="entry name" value="Response_reg"/>
    <property type="match status" value="1"/>
</dbReference>
<dbReference type="InterPro" id="IPR008248">
    <property type="entry name" value="CheB-like"/>
</dbReference>
<protein>
    <recommendedName>
        <fullName evidence="4">Protein-glutamate methylesterase/protein-glutamine glutaminase</fullName>
        <ecNumber evidence="4">3.1.1.61</ecNumber>
        <ecNumber evidence="4">3.5.1.44</ecNumber>
    </recommendedName>
</protein>
<comment type="catalytic activity">
    <reaction evidence="3 4">
        <text>[protein]-L-glutamate 5-O-methyl ester + H2O = L-glutamyl-[protein] + methanol + H(+)</text>
        <dbReference type="Rhea" id="RHEA:23236"/>
        <dbReference type="Rhea" id="RHEA-COMP:10208"/>
        <dbReference type="Rhea" id="RHEA-COMP:10311"/>
        <dbReference type="ChEBI" id="CHEBI:15377"/>
        <dbReference type="ChEBI" id="CHEBI:15378"/>
        <dbReference type="ChEBI" id="CHEBI:17790"/>
        <dbReference type="ChEBI" id="CHEBI:29973"/>
        <dbReference type="ChEBI" id="CHEBI:82795"/>
        <dbReference type="EC" id="3.1.1.61"/>
    </reaction>
</comment>
<dbReference type="Gene3D" id="3.40.50.180">
    <property type="entry name" value="Methylesterase CheB, C-terminal domain"/>
    <property type="match status" value="1"/>
</dbReference>
<accession>A0A191ZFF3</accession>
<dbReference type="GO" id="GO:0005737">
    <property type="term" value="C:cytoplasm"/>
    <property type="evidence" value="ECO:0007669"/>
    <property type="project" value="UniProtKB-SubCell"/>
</dbReference>
<comment type="subcellular location">
    <subcellularLocation>
        <location evidence="4">Cytoplasm</location>
    </subcellularLocation>
</comment>
<dbReference type="PANTHER" id="PTHR42872">
    <property type="entry name" value="PROTEIN-GLUTAMATE METHYLESTERASE/PROTEIN-GLUTAMINE GLUTAMINASE"/>
    <property type="match status" value="1"/>
</dbReference>